<organism evidence="1 2">
    <name type="scientific">Flavobacterium suaedae</name>
    <dbReference type="NCBI Taxonomy" id="1767027"/>
    <lineage>
        <taxon>Bacteria</taxon>
        <taxon>Pseudomonadati</taxon>
        <taxon>Bacteroidota</taxon>
        <taxon>Flavobacteriia</taxon>
        <taxon>Flavobacteriales</taxon>
        <taxon>Flavobacteriaceae</taxon>
        <taxon>Flavobacterium</taxon>
    </lineage>
</organism>
<evidence type="ECO:0008006" key="3">
    <source>
        <dbReference type="Google" id="ProtNLM"/>
    </source>
</evidence>
<evidence type="ECO:0000313" key="1">
    <source>
        <dbReference type="EMBL" id="GGB67463.1"/>
    </source>
</evidence>
<dbReference type="RefSeq" id="WP_188619581.1">
    <property type="nucleotide sequence ID" value="NZ_BMJE01000001.1"/>
</dbReference>
<dbReference type="EMBL" id="BMJE01000001">
    <property type="protein sequence ID" value="GGB67463.1"/>
    <property type="molecule type" value="Genomic_DNA"/>
</dbReference>
<name>A0ABQ1JIY3_9FLAO</name>
<dbReference type="PROSITE" id="PS51257">
    <property type="entry name" value="PROKAR_LIPOPROTEIN"/>
    <property type="match status" value="1"/>
</dbReference>
<accession>A0ABQ1JIY3</accession>
<sequence>MKQITIYLILLVLVSCNKVKNIDENKDEIIKENDSEVSVKPEIKKEIIIREDTLRISERVFYKYQQYFDEINDGFIKNPETTYLILSGCCIEGYEDLRYEFTSEAGQDVYYVLYSHFLKQKNAEEEYKEERENLIKIFQYINSIYGSLNYGGTYFGHQMSRIYGKVEYSVYLYKNNKDVYEKKYKIDKQKKLYIDRLRQLVLDEEKHDFNTLGEEKTKRREELMTIINQLNILITNYFYLKEAQKFEHSNYYISSI</sequence>
<protein>
    <recommendedName>
        <fullName evidence="3">Lipoprotein</fullName>
    </recommendedName>
</protein>
<gene>
    <name evidence="1" type="ORF">GCM10007424_04310</name>
</gene>
<proteinExistence type="predicted"/>
<evidence type="ECO:0000313" key="2">
    <source>
        <dbReference type="Proteomes" id="UP000615760"/>
    </source>
</evidence>
<dbReference type="Proteomes" id="UP000615760">
    <property type="component" value="Unassembled WGS sequence"/>
</dbReference>
<reference evidence="2" key="1">
    <citation type="journal article" date="2019" name="Int. J. Syst. Evol. Microbiol.">
        <title>The Global Catalogue of Microorganisms (GCM) 10K type strain sequencing project: providing services to taxonomists for standard genome sequencing and annotation.</title>
        <authorList>
            <consortium name="The Broad Institute Genomics Platform"/>
            <consortium name="The Broad Institute Genome Sequencing Center for Infectious Disease"/>
            <person name="Wu L."/>
            <person name="Ma J."/>
        </authorList>
    </citation>
    <scope>NUCLEOTIDE SEQUENCE [LARGE SCALE GENOMIC DNA]</scope>
    <source>
        <strain evidence="2">CGMCC 1.15461</strain>
    </source>
</reference>
<comment type="caution">
    <text evidence="1">The sequence shown here is derived from an EMBL/GenBank/DDBJ whole genome shotgun (WGS) entry which is preliminary data.</text>
</comment>
<keyword evidence="2" id="KW-1185">Reference proteome</keyword>